<keyword evidence="14" id="KW-0238">DNA-binding</keyword>
<evidence type="ECO:0000256" key="20">
    <source>
        <dbReference type="ARBA" id="ARBA00034003"/>
    </source>
</evidence>
<evidence type="ECO:0000256" key="15">
    <source>
        <dbReference type="ARBA" id="ARBA00023172"/>
    </source>
</evidence>
<keyword evidence="10" id="KW-0378">Hydrolase</keyword>
<keyword evidence="11" id="KW-0269">Exonuclease</keyword>
<dbReference type="SUPFAM" id="SSF50249">
    <property type="entry name" value="Nucleic acid-binding proteins"/>
    <property type="match status" value="1"/>
</dbReference>
<name>A0ABU3D6E8_9FLAO</name>
<dbReference type="InterPro" id="IPR012340">
    <property type="entry name" value="NA-bd_OB-fold"/>
</dbReference>
<keyword evidence="3 23" id="KW-0436">Ligase</keyword>
<feature type="compositionally biased region" description="Basic and acidic residues" evidence="21">
    <location>
        <begin position="1"/>
        <end position="12"/>
    </location>
</feature>
<dbReference type="InterPro" id="IPR014144">
    <property type="entry name" value="LigD_PE_domain"/>
</dbReference>
<keyword evidence="7" id="KW-0479">Metal-binding</keyword>
<dbReference type="PANTHER" id="PTHR42705">
    <property type="entry name" value="BIFUNCTIONAL NON-HOMOLOGOUS END JOINING PROTEIN LIGD"/>
    <property type="match status" value="1"/>
</dbReference>
<keyword evidence="15" id="KW-0233">DNA recombination</keyword>
<keyword evidence="18" id="KW-0511">Multifunctional enzyme</keyword>
<dbReference type="InterPro" id="IPR014143">
    <property type="entry name" value="NHEJ_ligase_prk"/>
</dbReference>
<dbReference type="EMBL" id="JAVRHK010000007">
    <property type="protein sequence ID" value="MDT0677107.1"/>
    <property type="molecule type" value="Genomic_DNA"/>
</dbReference>
<keyword evidence="17" id="KW-0464">Manganese</keyword>
<evidence type="ECO:0000256" key="3">
    <source>
        <dbReference type="ARBA" id="ARBA00022598"/>
    </source>
</evidence>
<evidence type="ECO:0000256" key="1">
    <source>
        <dbReference type="ARBA" id="ARBA00001936"/>
    </source>
</evidence>
<dbReference type="NCBIfam" id="TIGR02776">
    <property type="entry name" value="NHEJ_ligase_prk"/>
    <property type="match status" value="1"/>
</dbReference>
<dbReference type="NCBIfam" id="TIGR02779">
    <property type="entry name" value="NHEJ_ligase_lig"/>
    <property type="match status" value="1"/>
</dbReference>
<evidence type="ECO:0000259" key="22">
    <source>
        <dbReference type="PROSITE" id="PS50160"/>
    </source>
</evidence>
<organism evidence="23 24">
    <name type="scientific">Autumnicola musiva</name>
    <dbReference type="NCBI Taxonomy" id="3075589"/>
    <lineage>
        <taxon>Bacteria</taxon>
        <taxon>Pseudomonadati</taxon>
        <taxon>Bacteroidota</taxon>
        <taxon>Flavobacteriia</taxon>
        <taxon>Flavobacteriales</taxon>
        <taxon>Flavobacteriaceae</taxon>
        <taxon>Autumnicola</taxon>
    </lineage>
</organism>
<dbReference type="Proteomes" id="UP001262582">
    <property type="component" value="Unassembled WGS sequence"/>
</dbReference>
<dbReference type="Pfam" id="PF13298">
    <property type="entry name" value="LigD_N"/>
    <property type="match status" value="1"/>
</dbReference>
<evidence type="ECO:0000256" key="19">
    <source>
        <dbReference type="ARBA" id="ARBA00029943"/>
    </source>
</evidence>
<dbReference type="Gene3D" id="3.30.1490.70">
    <property type="match status" value="1"/>
</dbReference>
<evidence type="ECO:0000256" key="13">
    <source>
        <dbReference type="ARBA" id="ARBA00022932"/>
    </source>
</evidence>
<dbReference type="InterPro" id="IPR014146">
    <property type="entry name" value="LigD_ligase_dom"/>
</dbReference>
<evidence type="ECO:0000256" key="9">
    <source>
        <dbReference type="ARBA" id="ARBA00022763"/>
    </source>
</evidence>
<keyword evidence="4" id="KW-0808">Transferase</keyword>
<dbReference type="EC" id="6.5.1.1" evidence="2"/>
<evidence type="ECO:0000256" key="11">
    <source>
        <dbReference type="ARBA" id="ARBA00022839"/>
    </source>
</evidence>
<sequence>MSLDDYIRKRDFSNTPEPEGELNSDNRGRFVIQRHKATRLHYDLRLEMEGVLKSWAVPKGPSMNPSDKRLAIQTEDHPIKYLNFHGTIPKGNYGAGEMTIWDEGEYFSAEAAADKDLEEQLDKGNLKIKFSGKRIRGEFALVHTRGGKDNQWLLIKKKDEFSTDLDYNAETYTTSEEKKEPVIRELNPEDPVKPMLATSTKQIFNNPDWIYELKWDGYRLIAHIENGNVSIHSRNGISYNSKFPNLVNDLEQIQQDVILDGEVVVLDKNGIPIFQELQNYSSDTQGALRFYVFDMLYLNGHSMLRLPLLERKSLIPDVIEEASITLYCDHVEGMGSAFYKKAIDAGMEGVIAKKADSTYAPGYRTEHWLKIKAMESQEAIICGYTESDKDNSVFRSLILGMLEDNKLKYIGNCGTGFSHAEQKELRKQLKSLETEENPFEKNINLKGRKPVWVRPELICEVRFSEWTKSGNMRHPAYKGLRQDKNITEVHKEKKTANPEEDSETKVGVGSNQLEIGGIPVSFTNLEKIYWPEDGFRKYDLIDYYLQVSEYIIPYLKDRPQNLHRHPNGISHTGFYQKDNEGLLADWVETVKIFSKHNNRDIEYMLCQNEATLLYMANLGCIEINPWNSRVGNLENPDYTVIDIDPTDKNTFEEVIEVAQATKEVLDMAKIDGFCKTSGSSGMHIYIPLGGEYSYEEARDFTKLLCYFVQEKTAKITSMERAVKSRKGKIYLDFLQNRRGQTLAAPYCARPKKGATVSAPLHWEEVKNGLKISDFNIKNMPERIEKEGDFFKGVLEKGIDMGAVLERLNN</sequence>
<dbReference type="Pfam" id="PF04679">
    <property type="entry name" value="DNA_ligase_A_C"/>
    <property type="match status" value="1"/>
</dbReference>
<dbReference type="Pfam" id="PF21686">
    <property type="entry name" value="LigD_Prim-Pol"/>
    <property type="match status" value="1"/>
</dbReference>
<evidence type="ECO:0000256" key="4">
    <source>
        <dbReference type="ARBA" id="ARBA00022679"/>
    </source>
</evidence>
<evidence type="ECO:0000313" key="24">
    <source>
        <dbReference type="Proteomes" id="UP001262582"/>
    </source>
</evidence>
<evidence type="ECO:0000256" key="21">
    <source>
        <dbReference type="SAM" id="MobiDB-lite"/>
    </source>
</evidence>
<dbReference type="InterPro" id="IPR012309">
    <property type="entry name" value="DNA_ligase_ATP-dep_C"/>
</dbReference>
<keyword evidence="24" id="KW-1185">Reference proteome</keyword>
<evidence type="ECO:0000256" key="14">
    <source>
        <dbReference type="ARBA" id="ARBA00023125"/>
    </source>
</evidence>
<evidence type="ECO:0000256" key="2">
    <source>
        <dbReference type="ARBA" id="ARBA00012727"/>
    </source>
</evidence>
<keyword evidence="12" id="KW-0067">ATP-binding</keyword>
<feature type="region of interest" description="Disordered" evidence="21">
    <location>
        <begin position="1"/>
        <end position="26"/>
    </location>
</feature>
<accession>A0ABU3D6E8</accession>
<dbReference type="GO" id="GO:0003910">
    <property type="term" value="F:DNA ligase (ATP) activity"/>
    <property type="evidence" value="ECO:0007669"/>
    <property type="project" value="UniProtKB-EC"/>
</dbReference>
<dbReference type="RefSeq" id="WP_311503446.1">
    <property type="nucleotide sequence ID" value="NZ_JAVRHK010000007.1"/>
</dbReference>
<dbReference type="CDD" id="cd07906">
    <property type="entry name" value="Adenylation_DNA_ligase_LigD_LigC"/>
    <property type="match status" value="1"/>
</dbReference>
<evidence type="ECO:0000256" key="17">
    <source>
        <dbReference type="ARBA" id="ARBA00023211"/>
    </source>
</evidence>
<evidence type="ECO:0000256" key="16">
    <source>
        <dbReference type="ARBA" id="ARBA00023204"/>
    </source>
</evidence>
<keyword evidence="16" id="KW-0234">DNA repair</keyword>
<dbReference type="InterPro" id="IPR052171">
    <property type="entry name" value="NHEJ_LigD"/>
</dbReference>
<keyword evidence="5" id="KW-0548">Nucleotidyltransferase</keyword>
<dbReference type="NCBIfam" id="TIGR02777">
    <property type="entry name" value="LigD_PE_dom"/>
    <property type="match status" value="1"/>
</dbReference>
<dbReference type="SUPFAM" id="SSF56091">
    <property type="entry name" value="DNA ligase/mRNA capping enzyme, catalytic domain"/>
    <property type="match status" value="1"/>
</dbReference>
<evidence type="ECO:0000256" key="7">
    <source>
        <dbReference type="ARBA" id="ARBA00022723"/>
    </source>
</evidence>
<reference evidence="23 24" key="1">
    <citation type="submission" date="2023-09" db="EMBL/GenBank/DDBJ databases">
        <authorList>
            <person name="Rey-Velasco X."/>
        </authorList>
    </citation>
    <scope>NUCLEOTIDE SEQUENCE [LARGE SCALE GENOMIC DNA]</scope>
    <source>
        <strain evidence="23 24">F117</strain>
    </source>
</reference>
<dbReference type="Gene3D" id="3.30.470.30">
    <property type="entry name" value="DNA ligase/mRNA capping enzyme"/>
    <property type="match status" value="1"/>
</dbReference>
<keyword evidence="13" id="KW-0239">DNA-directed DNA polymerase</keyword>
<keyword evidence="8" id="KW-0547">Nucleotide-binding</keyword>
<comment type="catalytic activity">
    <reaction evidence="20">
        <text>ATP + (deoxyribonucleotide)n-3'-hydroxyl + 5'-phospho-(deoxyribonucleotide)m = (deoxyribonucleotide)n+m + AMP + diphosphate.</text>
        <dbReference type="EC" id="6.5.1.1"/>
    </reaction>
</comment>
<evidence type="ECO:0000256" key="5">
    <source>
        <dbReference type="ARBA" id="ARBA00022695"/>
    </source>
</evidence>
<comment type="caution">
    <text evidence="23">The sequence shown here is derived from an EMBL/GenBank/DDBJ whole genome shotgun (WGS) entry which is preliminary data.</text>
</comment>
<dbReference type="CDD" id="cd04865">
    <property type="entry name" value="LigD_Pol_like_2"/>
    <property type="match status" value="1"/>
</dbReference>
<dbReference type="Gene3D" id="2.40.50.140">
    <property type="entry name" value="Nucleic acid-binding proteins"/>
    <property type="match status" value="1"/>
</dbReference>
<dbReference type="PANTHER" id="PTHR42705:SF3">
    <property type="entry name" value="ATP-DEPENDENT DNA LIGASE"/>
    <property type="match status" value="1"/>
</dbReference>
<dbReference type="Pfam" id="PF01068">
    <property type="entry name" value="DNA_ligase_A_M"/>
    <property type="match status" value="1"/>
</dbReference>
<evidence type="ECO:0000256" key="6">
    <source>
        <dbReference type="ARBA" id="ARBA00022722"/>
    </source>
</evidence>
<protein>
    <recommendedName>
        <fullName evidence="2">DNA ligase (ATP)</fullName>
        <ecNumber evidence="2">6.5.1.1</ecNumber>
    </recommendedName>
    <alternativeName>
        <fullName evidence="19">NHEJ DNA polymerase</fullName>
    </alternativeName>
</protein>
<proteinExistence type="predicted"/>
<evidence type="ECO:0000256" key="12">
    <source>
        <dbReference type="ARBA" id="ARBA00022840"/>
    </source>
</evidence>
<dbReference type="InterPro" id="IPR014145">
    <property type="entry name" value="LigD_pol_dom"/>
</dbReference>
<dbReference type="NCBIfam" id="TIGR02778">
    <property type="entry name" value="ligD_pol"/>
    <property type="match status" value="1"/>
</dbReference>
<dbReference type="Gene3D" id="3.90.920.10">
    <property type="entry name" value="DNA primase, PRIM domain"/>
    <property type="match status" value="1"/>
</dbReference>
<keyword evidence="6" id="KW-0540">Nuclease</keyword>
<dbReference type="CDD" id="cd07971">
    <property type="entry name" value="OBF_DNA_ligase_LigD"/>
    <property type="match status" value="1"/>
</dbReference>
<evidence type="ECO:0000256" key="18">
    <source>
        <dbReference type="ARBA" id="ARBA00023268"/>
    </source>
</evidence>
<keyword evidence="9" id="KW-0227">DNA damage</keyword>
<dbReference type="PROSITE" id="PS50160">
    <property type="entry name" value="DNA_LIGASE_A3"/>
    <property type="match status" value="1"/>
</dbReference>
<comment type="cofactor">
    <cofactor evidence="1">
        <name>Mn(2+)</name>
        <dbReference type="ChEBI" id="CHEBI:29035"/>
    </cofactor>
</comment>
<gene>
    <name evidence="23" type="primary">ligD</name>
    <name evidence="23" type="ORF">RM539_10990</name>
</gene>
<evidence type="ECO:0000313" key="23">
    <source>
        <dbReference type="EMBL" id="MDT0677107.1"/>
    </source>
</evidence>
<evidence type="ECO:0000256" key="8">
    <source>
        <dbReference type="ARBA" id="ARBA00022741"/>
    </source>
</evidence>
<feature type="domain" description="ATP-dependent DNA ligase family profile" evidence="22">
    <location>
        <begin position="281"/>
        <end position="372"/>
    </location>
</feature>
<evidence type="ECO:0000256" key="10">
    <source>
        <dbReference type="ARBA" id="ARBA00022801"/>
    </source>
</evidence>
<dbReference type="InterPro" id="IPR012310">
    <property type="entry name" value="DNA_ligase_ATP-dep_cent"/>
</dbReference>